<feature type="transmembrane region" description="Helical" evidence="1">
    <location>
        <begin position="66"/>
        <end position="92"/>
    </location>
</feature>
<dbReference type="AlphaFoldDB" id="A0A0K0X104"/>
<dbReference type="PATRIC" id="fig|134601.6.peg.557"/>
<keyword evidence="1" id="KW-1133">Transmembrane helix</keyword>
<sequence length="101" mass="11007">MTRWQARRLSRRFAGVGVGIAATRLRELADGAPAAAGELADVEFAFVATELRHDDHVARIRRGKRACVSCLITVGVGVLMLASLISMVLLLFSMMLHTPPY</sequence>
<gene>
    <name evidence="2" type="ORF">AFA91_02690</name>
</gene>
<evidence type="ECO:0000313" key="2">
    <source>
        <dbReference type="EMBL" id="AKS30958.1"/>
    </source>
</evidence>
<dbReference type="EMBL" id="CP012150">
    <property type="protein sequence ID" value="AKS30958.1"/>
    <property type="molecule type" value="Genomic_DNA"/>
</dbReference>
<dbReference type="Proteomes" id="UP000062255">
    <property type="component" value="Chromosome"/>
</dbReference>
<dbReference type="KEGG" id="mgo:AFA91_02690"/>
<organism evidence="2 3">
    <name type="scientific">Mycolicibacterium goodii</name>
    <name type="common">Mycobacterium goodii</name>
    <dbReference type="NCBI Taxonomy" id="134601"/>
    <lineage>
        <taxon>Bacteria</taxon>
        <taxon>Bacillati</taxon>
        <taxon>Actinomycetota</taxon>
        <taxon>Actinomycetes</taxon>
        <taxon>Mycobacteriales</taxon>
        <taxon>Mycobacteriaceae</taxon>
        <taxon>Mycolicibacterium</taxon>
    </lineage>
</organism>
<proteinExistence type="predicted"/>
<evidence type="ECO:0000313" key="3">
    <source>
        <dbReference type="Proteomes" id="UP000062255"/>
    </source>
</evidence>
<name>A0A0K0X104_MYCGD</name>
<reference evidence="2 3" key="1">
    <citation type="submission" date="2015-07" db="EMBL/GenBank/DDBJ databases">
        <title>Complete genome sequence of Mycobacterium goodii X7B, a facultative thermophilic biodesulfurizing bacterium.</title>
        <authorList>
            <person name="Yu B."/>
            <person name="Li F."/>
            <person name="Xu P."/>
        </authorList>
    </citation>
    <scope>NUCLEOTIDE SEQUENCE [LARGE SCALE GENOMIC DNA]</scope>
    <source>
        <strain evidence="2 3">X7B</strain>
    </source>
</reference>
<keyword evidence="1" id="KW-0472">Membrane</keyword>
<protein>
    <submittedName>
        <fullName evidence="2">Membrane protein</fullName>
    </submittedName>
</protein>
<keyword evidence="1" id="KW-0812">Transmembrane</keyword>
<evidence type="ECO:0000256" key="1">
    <source>
        <dbReference type="SAM" id="Phobius"/>
    </source>
</evidence>
<accession>A0A0K0X104</accession>